<evidence type="ECO:0000313" key="3">
    <source>
        <dbReference type="Proteomes" id="UP000824175"/>
    </source>
</evidence>
<organism evidence="2 3">
    <name type="scientific">Candidatus Fimiplasma intestinipullorum</name>
    <dbReference type="NCBI Taxonomy" id="2840825"/>
    <lineage>
        <taxon>Bacteria</taxon>
        <taxon>Bacillati</taxon>
        <taxon>Bacillota</taxon>
        <taxon>Clostridia</taxon>
        <taxon>Eubacteriales</taxon>
        <taxon>Candidatus Fimiplasma</taxon>
    </lineage>
</organism>
<dbReference type="Proteomes" id="UP000824175">
    <property type="component" value="Unassembled WGS sequence"/>
</dbReference>
<dbReference type="InterPro" id="IPR000281">
    <property type="entry name" value="HTH_RpiR"/>
</dbReference>
<accession>A0A9D1HM50</accession>
<reference evidence="2" key="1">
    <citation type="submission" date="2020-10" db="EMBL/GenBank/DDBJ databases">
        <authorList>
            <person name="Gilroy R."/>
        </authorList>
    </citation>
    <scope>NUCLEOTIDE SEQUENCE</scope>
    <source>
        <strain evidence="2">CHK195-11698</strain>
    </source>
</reference>
<evidence type="ECO:0000313" key="2">
    <source>
        <dbReference type="EMBL" id="HIU13043.1"/>
    </source>
</evidence>
<dbReference type="InterPro" id="IPR009057">
    <property type="entry name" value="Homeodomain-like_sf"/>
</dbReference>
<dbReference type="AlphaFoldDB" id="A0A9D1HM50"/>
<dbReference type="GO" id="GO:0003700">
    <property type="term" value="F:DNA-binding transcription factor activity"/>
    <property type="evidence" value="ECO:0007669"/>
    <property type="project" value="InterPro"/>
</dbReference>
<dbReference type="EMBL" id="DVMJ01000021">
    <property type="protein sequence ID" value="HIU13043.1"/>
    <property type="molecule type" value="Genomic_DNA"/>
</dbReference>
<dbReference type="Pfam" id="PF01418">
    <property type="entry name" value="HTH_6"/>
    <property type="match status" value="1"/>
</dbReference>
<dbReference type="SUPFAM" id="SSF46689">
    <property type="entry name" value="Homeodomain-like"/>
    <property type="match status" value="1"/>
</dbReference>
<name>A0A9D1HM50_9FIRM</name>
<comment type="caution">
    <text evidence="2">The sequence shown here is derived from an EMBL/GenBank/DDBJ whole genome shotgun (WGS) entry which is preliminary data.</text>
</comment>
<gene>
    <name evidence="2" type="ORF">IAD15_03125</name>
</gene>
<dbReference type="Gene3D" id="1.10.10.10">
    <property type="entry name" value="Winged helix-like DNA-binding domain superfamily/Winged helix DNA-binding domain"/>
    <property type="match status" value="1"/>
</dbReference>
<proteinExistence type="predicted"/>
<feature type="domain" description="HTH rpiR-type" evidence="1">
    <location>
        <begin position="4"/>
        <end position="80"/>
    </location>
</feature>
<dbReference type="PROSITE" id="PS51071">
    <property type="entry name" value="HTH_RPIR"/>
    <property type="match status" value="1"/>
</dbReference>
<sequence length="256" mass="29195">MNTVTAMLLTIIGGSYNKDANYQIALTILRLMHDPAHLNLSYVAKASLTSSSSVNKFCRQLGFGNFAEMKALIMSGLRVREEQIAYRSRLFDEKEVLARLNTLSSAPFDPARFRESAMDLVQAMAASQEIVLMGAAYPLALSMNLQEDLNTFGKVAYGHPLSLSVHYDDIGQDCLVILLSMTGRLYEFLKKEFDGLCRHCHHIYIVSGFQGYPHYESIHGILPIPLNDDREDGNQMFVEVFYYLKYLYYMHYVRRM</sequence>
<protein>
    <recommendedName>
        <fullName evidence="1">HTH rpiR-type domain-containing protein</fullName>
    </recommendedName>
</protein>
<dbReference type="InterPro" id="IPR036388">
    <property type="entry name" value="WH-like_DNA-bd_sf"/>
</dbReference>
<reference evidence="2" key="2">
    <citation type="journal article" date="2021" name="PeerJ">
        <title>Extensive microbial diversity within the chicken gut microbiome revealed by metagenomics and culture.</title>
        <authorList>
            <person name="Gilroy R."/>
            <person name="Ravi A."/>
            <person name="Getino M."/>
            <person name="Pursley I."/>
            <person name="Horton D.L."/>
            <person name="Alikhan N.F."/>
            <person name="Baker D."/>
            <person name="Gharbi K."/>
            <person name="Hall N."/>
            <person name="Watson M."/>
            <person name="Adriaenssens E.M."/>
            <person name="Foster-Nyarko E."/>
            <person name="Jarju S."/>
            <person name="Secka A."/>
            <person name="Antonio M."/>
            <person name="Oren A."/>
            <person name="Chaudhuri R.R."/>
            <person name="La Ragione R."/>
            <person name="Hildebrand F."/>
            <person name="Pallen M.J."/>
        </authorList>
    </citation>
    <scope>NUCLEOTIDE SEQUENCE</scope>
    <source>
        <strain evidence="2">CHK195-11698</strain>
    </source>
</reference>
<evidence type="ECO:0000259" key="1">
    <source>
        <dbReference type="PROSITE" id="PS51071"/>
    </source>
</evidence>